<protein>
    <submittedName>
        <fullName evidence="1">Uncharacterized protein</fullName>
    </submittedName>
</protein>
<dbReference type="AlphaFoldDB" id="A0A392SK95"/>
<evidence type="ECO:0000313" key="2">
    <source>
        <dbReference type="Proteomes" id="UP000265520"/>
    </source>
</evidence>
<comment type="caution">
    <text evidence="1">The sequence shown here is derived from an EMBL/GenBank/DDBJ whole genome shotgun (WGS) entry which is preliminary data.</text>
</comment>
<feature type="non-terminal residue" evidence="1">
    <location>
        <position position="1"/>
    </location>
</feature>
<sequence>PSPSPHLPPMSAADDECVLPSVHANHRACMLCFKTRVLFLGFTMQHRCAVLCVAVNE</sequence>
<name>A0A392SK95_9FABA</name>
<dbReference type="EMBL" id="LXQA010384628">
    <property type="protein sequence ID" value="MCI48296.1"/>
    <property type="molecule type" value="Genomic_DNA"/>
</dbReference>
<accession>A0A392SK95</accession>
<organism evidence="1 2">
    <name type="scientific">Trifolium medium</name>
    <dbReference type="NCBI Taxonomy" id="97028"/>
    <lineage>
        <taxon>Eukaryota</taxon>
        <taxon>Viridiplantae</taxon>
        <taxon>Streptophyta</taxon>
        <taxon>Embryophyta</taxon>
        <taxon>Tracheophyta</taxon>
        <taxon>Spermatophyta</taxon>
        <taxon>Magnoliopsida</taxon>
        <taxon>eudicotyledons</taxon>
        <taxon>Gunneridae</taxon>
        <taxon>Pentapetalae</taxon>
        <taxon>rosids</taxon>
        <taxon>fabids</taxon>
        <taxon>Fabales</taxon>
        <taxon>Fabaceae</taxon>
        <taxon>Papilionoideae</taxon>
        <taxon>50 kb inversion clade</taxon>
        <taxon>NPAAA clade</taxon>
        <taxon>Hologalegina</taxon>
        <taxon>IRL clade</taxon>
        <taxon>Trifolieae</taxon>
        <taxon>Trifolium</taxon>
    </lineage>
</organism>
<evidence type="ECO:0000313" key="1">
    <source>
        <dbReference type="EMBL" id="MCI48296.1"/>
    </source>
</evidence>
<reference evidence="1 2" key="1">
    <citation type="journal article" date="2018" name="Front. Plant Sci.">
        <title>Red Clover (Trifolium pratense) and Zigzag Clover (T. medium) - A Picture of Genomic Similarities and Differences.</title>
        <authorList>
            <person name="Dluhosova J."/>
            <person name="Istvanek J."/>
            <person name="Nedelnik J."/>
            <person name="Repkova J."/>
        </authorList>
    </citation>
    <scope>NUCLEOTIDE SEQUENCE [LARGE SCALE GENOMIC DNA]</scope>
    <source>
        <strain evidence="2">cv. 10/8</strain>
        <tissue evidence="1">Leaf</tissue>
    </source>
</reference>
<dbReference type="Proteomes" id="UP000265520">
    <property type="component" value="Unassembled WGS sequence"/>
</dbReference>
<keyword evidence="2" id="KW-1185">Reference proteome</keyword>
<proteinExistence type="predicted"/>